<dbReference type="PRINTS" id="PR01573">
    <property type="entry name" value="SUPERTUBBY"/>
</dbReference>
<feature type="domain" description="Tubby C-terminal" evidence="3">
    <location>
        <begin position="163"/>
        <end position="399"/>
    </location>
</feature>
<dbReference type="PANTHER" id="PTHR16517">
    <property type="entry name" value="TUBBY-RELATED"/>
    <property type="match status" value="1"/>
</dbReference>
<dbReference type="InterPro" id="IPR000007">
    <property type="entry name" value="Tubby_C"/>
</dbReference>
<dbReference type="Gene3D" id="3.20.90.10">
    <property type="entry name" value="Tubby Protein, Chain A"/>
    <property type="match status" value="1"/>
</dbReference>
<organism evidence="4">
    <name type="scientific">Euplotes harpa</name>
    <dbReference type="NCBI Taxonomy" id="151035"/>
    <lineage>
        <taxon>Eukaryota</taxon>
        <taxon>Sar</taxon>
        <taxon>Alveolata</taxon>
        <taxon>Ciliophora</taxon>
        <taxon>Intramacronucleata</taxon>
        <taxon>Spirotrichea</taxon>
        <taxon>Hypotrichia</taxon>
        <taxon>Euplotida</taxon>
        <taxon>Euplotidae</taxon>
        <taxon>Euplotes</taxon>
    </lineage>
</organism>
<dbReference type="InterPro" id="IPR025659">
    <property type="entry name" value="Tubby-like_C"/>
</dbReference>
<comment type="similarity">
    <text evidence="1">Belongs to the TUB family.</text>
</comment>
<reference evidence="4" key="1">
    <citation type="submission" date="2021-01" db="EMBL/GenBank/DDBJ databases">
        <authorList>
            <person name="Corre E."/>
            <person name="Pelletier E."/>
            <person name="Niang G."/>
            <person name="Scheremetjew M."/>
            <person name="Finn R."/>
            <person name="Kale V."/>
            <person name="Holt S."/>
            <person name="Cochrane G."/>
            <person name="Meng A."/>
            <person name="Brown T."/>
            <person name="Cohen L."/>
        </authorList>
    </citation>
    <scope>NUCLEOTIDE SEQUENCE</scope>
    <source>
        <strain evidence="4">FSP1.4</strain>
    </source>
</reference>
<dbReference type="AlphaFoldDB" id="A0A7S3J4V6"/>
<sequence length="400" mass="45769">MSQPRESKNNFIQNMESIESNDSCADVGNHRRFQSVDHGEAQENTPDNILKRSKSTAKQSRPKSSSRRKGSSRRKKENAATLMYDQNQAAEEIIGKFQKIDQKFFIRNEDCHSVSAQIAGYKKRGSRNKTEVYYDFYSAMHSLTTLAPSDKIELLSAAVRKSAGTVCLRIVRQKSGFMGMTTKYFLYDDTLNTFIVNAKKMTKNRTSNYLISSEKNVFDKNKESYAGKLRSNFGKSKYLIYDNGENVERNKNIGVEQARCELGFIAYNIEGANQNGTRAIVAAIPKLNENHSPVTFRQLKKQDSISYLYGAGCTDELYLFENQAPYWVKDKYCLKFSDRVKKSSIKNFQLIKKDKERKKGEIGEVFFEFGKISSNEFTLSFKYPFSIMNAFSFALSAFDK</sequence>
<dbReference type="EMBL" id="HBII01007953">
    <property type="protein sequence ID" value="CAE0344577.1"/>
    <property type="molecule type" value="Transcribed_RNA"/>
</dbReference>
<accession>A0A7S3J4V6</accession>
<feature type="compositionally biased region" description="Basic residues" evidence="2">
    <location>
        <begin position="51"/>
        <end position="76"/>
    </location>
</feature>
<dbReference type="SUPFAM" id="SSF54518">
    <property type="entry name" value="Tubby C-terminal domain-like"/>
    <property type="match status" value="1"/>
</dbReference>
<proteinExistence type="inferred from homology"/>
<dbReference type="Pfam" id="PF01167">
    <property type="entry name" value="Tub"/>
    <property type="match status" value="1"/>
</dbReference>
<evidence type="ECO:0000259" key="3">
    <source>
        <dbReference type="Pfam" id="PF01167"/>
    </source>
</evidence>
<evidence type="ECO:0000256" key="2">
    <source>
        <dbReference type="SAM" id="MobiDB-lite"/>
    </source>
</evidence>
<evidence type="ECO:0000256" key="1">
    <source>
        <dbReference type="ARBA" id="ARBA00007129"/>
    </source>
</evidence>
<dbReference type="PANTHER" id="PTHR16517:SF7">
    <property type="entry name" value="PROTEIN KING TUBBY"/>
    <property type="match status" value="1"/>
</dbReference>
<name>A0A7S3J4V6_9SPIT</name>
<feature type="region of interest" description="Disordered" evidence="2">
    <location>
        <begin position="1"/>
        <end position="78"/>
    </location>
</feature>
<protein>
    <recommendedName>
        <fullName evidence="3">Tubby C-terminal domain-containing protein</fullName>
    </recommendedName>
</protein>
<gene>
    <name evidence="4" type="ORF">EHAR0213_LOCUS3486</name>
</gene>
<feature type="compositionally biased region" description="Polar residues" evidence="2">
    <location>
        <begin position="9"/>
        <end position="23"/>
    </location>
</feature>
<evidence type="ECO:0000313" key="4">
    <source>
        <dbReference type="EMBL" id="CAE0344577.1"/>
    </source>
</evidence>